<dbReference type="UniPathway" id="UPA00252"/>
<dbReference type="EMBL" id="SHAG01000001">
    <property type="protein sequence ID" value="RZO77774.1"/>
    <property type="molecule type" value="Genomic_DNA"/>
</dbReference>
<organism evidence="13 14">
    <name type="scientific">OM182 bacterium</name>
    <dbReference type="NCBI Taxonomy" id="2510334"/>
    <lineage>
        <taxon>Bacteria</taxon>
        <taxon>Pseudomonadati</taxon>
        <taxon>Pseudomonadota</taxon>
        <taxon>Gammaproteobacteria</taxon>
        <taxon>OMG group</taxon>
        <taxon>OM182 clade</taxon>
    </lineage>
</organism>
<evidence type="ECO:0000259" key="12">
    <source>
        <dbReference type="Pfam" id="PF07219"/>
    </source>
</evidence>
<evidence type="ECO:0000256" key="8">
    <source>
        <dbReference type="ARBA" id="ARBA00023136"/>
    </source>
</evidence>
<evidence type="ECO:0000256" key="11">
    <source>
        <dbReference type="SAM" id="Phobius"/>
    </source>
</evidence>
<evidence type="ECO:0000256" key="5">
    <source>
        <dbReference type="ARBA" id="ARBA00022519"/>
    </source>
</evidence>
<evidence type="ECO:0000256" key="6">
    <source>
        <dbReference type="ARBA" id="ARBA00022692"/>
    </source>
</evidence>
<keyword evidence="6 11" id="KW-0812">Transmembrane</keyword>
<dbReference type="InterPro" id="IPR011990">
    <property type="entry name" value="TPR-like_helical_dom_sf"/>
</dbReference>
<dbReference type="SUPFAM" id="SSF48452">
    <property type="entry name" value="TPR-like"/>
    <property type="match status" value="1"/>
</dbReference>
<proteinExistence type="predicted"/>
<evidence type="ECO:0000256" key="1">
    <source>
        <dbReference type="ARBA" id="ARBA00002962"/>
    </source>
</evidence>
<accession>A0A520S5S1</accession>
<keyword evidence="8 11" id="KW-0472">Membrane</keyword>
<reference evidence="13 14" key="1">
    <citation type="submission" date="2019-02" db="EMBL/GenBank/DDBJ databases">
        <title>Prokaryotic population dynamics and viral predation in marine succession experiment using metagenomics: the confinement effect.</title>
        <authorList>
            <person name="Haro-Moreno J.M."/>
            <person name="Rodriguez-Valera F."/>
            <person name="Lopez-Perez M."/>
        </authorList>
    </citation>
    <scope>NUCLEOTIDE SEQUENCE [LARGE SCALE GENOMIC DNA]</scope>
    <source>
        <strain evidence="13">MED-G157</strain>
    </source>
</reference>
<keyword evidence="5" id="KW-0997">Cell inner membrane</keyword>
<feature type="repeat" description="TPR" evidence="10">
    <location>
        <begin position="84"/>
        <end position="117"/>
    </location>
</feature>
<dbReference type="AlphaFoldDB" id="A0A520S5S1"/>
<dbReference type="GO" id="GO:0005886">
    <property type="term" value="C:plasma membrane"/>
    <property type="evidence" value="ECO:0007669"/>
    <property type="project" value="UniProtKB-SubCell"/>
</dbReference>
<evidence type="ECO:0000256" key="2">
    <source>
        <dbReference type="ARBA" id="ARBA00004429"/>
    </source>
</evidence>
<dbReference type="NCBIfam" id="TIGR00540">
    <property type="entry name" value="TPR_hemY_coli"/>
    <property type="match status" value="1"/>
</dbReference>
<gene>
    <name evidence="13" type="ORF">EVA68_00675</name>
</gene>
<dbReference type="InterPro" id="IPR019734">
    <property type="entry name" value="TPR_rpt"/>
</dbReference>
<keyword evidence="9" id="KW-0627">Porphyrin biosynthesis</keyword>
<name>A0A520S5S1_9GAMM</name>
<sequence length="383" mass="43624">MNRLVLMLVCSLLAAFIGTLIARDPGYVLVSYGEYLFQTSLWIMVLLIGISFIGLHYFLRSLKFFLRGSADLRKWNYSRKTSKADDYAREGLLLFAEGQYSRAEQFLLKGISIHPYPAYLYLVAAKAAEGQNNPQKRELLLRKARESESRFTTAVAITAAEMANARGDWKVSLNYLENIPDTDISLGLKRDALMGQHDWKSLQALMPSLQARRLNDVDFEKRFALRYLRNKTLSDESRKALMKKASASVREDPDIVLQYISSLSEEKVAEVSLRKIINRGSWRSDYILAYSNLGRETLLVRLKFANSWLKNHSTSPDLQLALAKMYLNAGDTGKARQACFSSIQIRPSKAALEMMATFLSDEGNYKESNKYFKRALDWSALSR</sequence>
<dbReference type="SMART" id="SM00028">
    <property type="entry name" value="TPR"/>
    <property type="match status" value="2"/>
</dbReference>
<evidence type="ECO:0000256" key="7">
    <source>
        <dbReference type="ARBA" id="ARBA00022989"/>
    </source>
</evidence>
<evidence type="ECO:0000256" key="10">
    <source>
        <dbReference type="PROSITE-ProRule" id="PRU00339"/>
    </source>
</evidence>
<dbReference type="GO" id="GO:0006779">
    <property type="term" value="P:porphyrin-containing compound biosynthetic process"/>
    <property type="evidence" value="ECO:0007669"/>
    <property type="project" value="UniProtKB-KW"/>
</dbReference>
<dbReference type="Proteomes" id="UP000316199">
    <property type="component" value="Unassembled WGS sequence"/>
</dbReference>
<keyword evidence="7 11" id="KW-1133">Transmembrane helix</keyword>
<evidence type="ECO:0000256" key="9">
    <source>
        <dbReference type="ARBA" id="ARBA00023244"/>
    </source>
</evidence>
<feature type="transmembrane region" description="Helical" evidence="11">
    <location>
        <begin position="41"/>
        <end position="59"/>
    </location>
</feature>
<evidence type="ECO:0000256" key="3">
    <source>
        <dbReference type="ARBA" id="ARBA00004744"/>
    </source>
</evidence>
<evidence type="ECO:0000313" key="14">
    <source>
        <dbReference type="Proteomes" id="UP000316199"/>
    </source>
</evidence>
<protein>
    <recommendedName>
        <fullName evidence="12">HemY N-terminal domain-containing protein</fullName>
    </recommendedName>
</protein>
<comment type="pathway">
    <text evidence="3">Porphyrin-containing compound metabolism; protoheme biosynthesis.</text>
</comment>
<comment type="function">
    <text evidence="1">Involved in a late step of protoheme IX synthesis.</text>
</comment>
<evidence type="ECO:0000313" key="13">
    <source>
        <dbReference type="EMBL" id="RZO77774.1"/>
    </source>
</evidence>
<evidence type="ECO:0000256" key="4">
    <source>
        <dbReference type="ARBA" id="ARBA00022475"/>
    </source>
</evidence>
<comment type="subcellular location">
    <subcellularLocation>
        <location evidence="2">Cell inner membrane</location>
        <topology evidence="2">Multi-pass membrane protein</topology>
    </subcellularLocation>
</comment>
<dbReference type="GO" id="GO:0042168">
    <property type="term" value="P:heme metabolic process"/>
    <property type="evidence" value="ECO:0007669"/>
    <property type="project" value="InterPro"/>
</dbReference>
<comment type="caution">
    <text evidence="13">The sequence shown here is derived from an EMBL/GenBank/DDBJ whole genome shotgun (WGS) entry which is preliminary data.</text>
</comment>
<dbReference type="InterPro" id="IPR010817">
    <property type="entry name" value="HemY_N"/>
</dbReference>
<dbReference type="Gene3D" id="1.25.40.10">
    <property type="entry name" value="Tetratricopeptide repeat domain"/>
    <property type="match status" value="2"/>
</dbReference>
<dbReference type="InterPro" id="IPR005254">
    <property type="entry name" value="Heme_biosyn_assoc_TPR_pro"/>
</dbReference>
<dbReference type="PROSITE" id="PS50005">
    <property type="entry name" value="TPR"/>
    <property type="match status" value="1"/>
</dbReference>
<keyword evidence="4" id="KW-1003">Cell membrane</keyword>
<dbReference type="Pfam" id="PF07219">
    <property type="entry name" value="HemY_N"/>
    <property type="match status" value="1"/>
</dbReference>
<feature type="domain" description="HemY N-terminal" evidence="12">
    <location>
        <begin position="26"/>
        <end position="131"/>
    </location>
</feature>
<keyword evidence="10" id="KW-0802">TPR repeat</keyword>